<keyword evidence="3" id="KW-1185">Reference proteome</keyword>
<keyword evidence="1" id="KW-1133">Transmembrane helix</keyword>
<dbReference type="Proteomes" id="UP000053789">
    <property type="component" value="Unassembled WGS sequence"/>
</dbReference>
<gene>
    <name evidence="2" type="ORF">Z519_03539</name>
</gene>
<evidence type="ECO:0000256" key="1">
    <source>
        <dbReference type="SAM" id="Phobius"/>
    </source>
</evidence>
<dbReference type="AlphaFoldDB" id="A0A0D2HZZ4"/>
<reference evidence="2" key="1">
    <citation type="submission" date="2015-01" db="EMBL/GenBank/DDBJ databases">
        <title>The Genome Sequence of Cladophialophora bantiana CBS 173.52.</title>
        <authorList>
            <consortium name="The Broad Institute Genomics Platform"/>
            <person name="Cuomo C."/>
            <person name="de Hoog S."/>
            <person name="Gorbushina A."/>
            <person name="Stielow B."/>
            <person name="Teixiera M."/>
            <person name="Abouelleil A."/>
            <person name="Chapman S.B."/>
            <person name="Priest M."/>
            <person name="Young S.K."/>
            <person name="Wortman J."/>
            <person name="Nusbaum C."/>
            <person name="Birren B."/>
        </authorList>
    </citation>
    <scope>NUCLEOTIDE SEQUENCE [LARGE SCALE GENOMIC DNA]</scope>
    <source>
        <strain evidence="2">CBS 173.52</strain>
    </source>
</reference>
<dbReference type="VEuPathDB" id="FungiDB:Z519_03539"/>
<dbReference type="EMBL" id="KN846983">
    <property type="protein sequence ID" value="KIW96470.1"/>
    <property type="molecule type" value="Genomic_DNA"/>
</dbReference>
<evidence type="ECO:0000313" key="2">
    <source>
        <dbReference type="EMBL" id="KIW96470.1"/>
    </source>
</evidence>
<feature type="transmembrane region" description="Helical" evidence="1">
    <location>
        <begin position="39"/>
        <end position="61"/>
    </location>
</feature>
<evidence type="ECO:0000313" key="3">
    <source>
        <dbReference type="Proteomes" id="UP000053789"/>
    </source>
</evidence>
<dbReference type="OrthoDB" id="3682664at2759"/>
<dbReference type="InterPro" id="IPR006771">
    <property type="entry name" value="CetA-like"/>
</dbReference>
<feature type="transmembrane region" description="Helical" evidence="1">
    <location>
        <begin position="6"/>
        <end position="27"/>
    </location>
</feature>
<keyword evidence="1" id="KW-0812">Transmembrane</keyword>
<dbReference type="RefSeq" id="XP_016623139.1">
    <property type="nucleotide sequence ID" value="XM_016761289.1"/>
</dbReference>
<organism evidence="2 3">
    <name type="scientific">Cladophialophora bantiana (strain ATCC 10958 / CBS 173.52 / CDC B-1940 / NIH 8579)</name>
    <name type="common">Xylohypha bantiana</name>
    <dbReference type="NCBI Taxonomy" id="1442370"/>
    <lineage>
        <taxon>Eukaryota</taxon>
        <taxon>Fungi</taxon>
        <taxon>Dikarya</taxon>
        <taxon>Ascomycota</taxon>
        <taxon>Pezizomycotina</taxon>
        <taxon>Eurotiomycetes</taxon>
        <taxon>Chaetothyriomycetidae</taxon>
        <taxon>Chaetothyriales</taxon>
        <taxon>Herpotrichiellaceae</taxon>
        <taxon>Cladophialophora</taxon>
    </lineage>
</organism>
<name>A0A0D2HZZ4_CLAB1</name>
<dbReference type="GeneID" id="27696467"/>
<accession>A0A0D2HZZ4</accession>
<dbReference type="Pfam" id="PF04681">
    <property type="entry name" value="Bys1"/>
    <property type="match status" value="1"/>
</dbReference>
<sequence>MAFTSTAYISGSLIAAAVTVASSLYAYIIHTVSIMRFSVAASVALIVARMGILVSALPTYINDAGIKTIAKRPSPTPGTIPPIACYGAAEYTSAANKQGEAEWAAPEDGAETTATEALKAKAEAPDEIVSANPSALAEIQDRRDGYIGQSIVYNNCPFPVHNNIVHAPRPGLDAPPEEIYSILHPGAELSHPFAHDPRMGISWKLWRTDIENTAPVQFEWTWDNTFQRTWYDLSMINAGDAGWLNEDAHNGEAIVSDEDGLGAYVGKVGIRYAFKDEGITLVPDVTEGNCVPLECAPGEEYCTASYNVHNDWGQQHDCRERVDLKLTLCG</sequence>
<protein>
    <submittedName>
        <fullName evidence="2">Uncharacterized protein</fullName>
    </submittedName>
</protein>
<keyword evidence="1" id="KW-0472">Membrane</keyword>
<proteinExistence type="predicted"/>
<dbReference type="HOGENOM" id="CLU_081898_0_0_1"/>